<evidence type="ECO:0000256" key="2">
    <source>
        <dbReference type="ARBA" id="ARBA00023015"/>
    </source>
</evidence>
<proteinExistence type="inferred from homology"/>
<dbReference type="PANTHER" id="PTHR13097">
    <property type="entry name" value="TRANSCRIPTION INITIATION FACTOR IIE, ALPHA SUBUNIT"/>
    <property type="match status" value="1"/>
</dbReference>
<dbReference type="GO" id="GO:0005673">
    <property type="term" value="C:transcription factor TFIIE complex"/>
    <property type="evidence" value="ECO:0007669"/>
    <property type="project" value="TreeGrafter"/>
</dbReference>
<feature type="compositionally biased region" description="Low complexity" evidence="4">
    <location>
        <begin position="365"/>
        <end position="377"/>
    </location>
</feature>
<dbReference type="AlphaFoldDB" id="A0A8H3EN75"/>
<keyword evidence="2" id="KW-0805">Transcription regulation</keyword>
<dbReference type="SUPFAM" id="SSF57783">
    <property type="entry name" value="Zinc beta-ribbon"/>
    <property type="match status" value="1"/>
</dbReference>
<dbReference type="InterPro" id="IPR013083">
    <property type="entry name" value="Znf_RING/FYVE/PHD"/>
</dbReference>
<feature type="compositionally biased region" description="Acidic residues" evidence="4">
    <location>
        <begin position="333"/>
        <end position="351"/>
    </location>
</feature>
<name>A0A8H3EN75_9LECA</name>
<dbReference type="Gene3D" id="3.30.40.10">
    <property type="entry name" value="Zinc/RING finger domain, C3HC4 (zinc finger)"/>
    <property type="match status" value="1"/>
</dbReference>
<evidence type="ECO:0000313" key="6">
    <source>
        <dbReference type="EMBL" id="CAF9908655.1"/>
    </source>
</evidence>
<dbReference type="InterPro" id="IPR024550">
    <property type="entry name" value="TFIIEa/SarR/Rpc3_HTH_dom"/>
</dbReference>
<feature type="region of interest" description="Disordered" evidence="4">
    <location>
        <begin position="328"/>
        <end position="441"/>
    </location>
</feature>
<dbReference type="GO" id="GO:0006367">
    <property type="term" value="P:transcription initiation at RNA polymerase II promoter"/>
    <property type="evidence" value="ECO:0007669"/>
    <property type="project" value="InterPro"/>
</dbReference>
<dbReference type="InterPro" id="IPR017919">
    <property type="entry name" value="TFIIE/TFIIEa_HTH"/>
</dbReference>
<comment type="similarity">
    <text evidence="1">Belongs to the TFIIE alpha subunit family.</text>
</comment>
<feature type="compositionally biased region" description="Acidic residues" evidence="4">
    <location>
        <begin position="429"/>
        <end position="441"/>
    </location>
</feature>
<dbReference type="OrthoDB" id="361102at2759"/>
<dbReference type="Proteomes" id="UP000664169">
    <property type="component" value="Unassembled WGS sequence"/>
</dbReference>
<keyword evidence="3" id="KW-0804">Transcription</keyword>
<dbReference type="EMBL" id="CAJPDQ010000004">
    <property type="protein sequence ID" value="CAF9908655.1"/>
    <property type="molecule type" value="Genomic_DNA"/>
</dbReference>
<keyword evidence="7" id="KW-1185">Reference proteome</keyword>
<evidence type="ECO:0000256" key="4">
    <source>
        <dbReference type="SAM" id="MobiDB-lite"/>
    </source>
</evidence>
<gene>
    <name evidence="6" type="ORF">GOMPHAMPRED_006247</name>
</gene>
<dbReference type="Pfam" id="PF02002">
    <property type="entry name" value="TFIIE_alpha"/>
    <property type="match status" value="1"/>
</dbReference>
<evidence type="ECO:0000313" key="7">
    <source>
        <dbReference type="Proteomes" id="UP000664169"/>
    </source>
</evidence>
<sequence length="441" mass="49229">MDHAKTLIRSATRAFHDVRHVIIVDALMVHSALSVDDLHHLTGIQQKDIRKLLGKLKEDRLVSVQSRQEVKVGNNKPLRDSYYINFHATIDAIKYRVFFLTKKIKDSYKPTEEKKDYFCPRCKSRWTQLEVLDKFFEGGFLCHRCDGVLQRDETSAADSIGHQTQSKLMSQIEPFLELLKRIDQEEIPQNDFATALSNAVPVARDSETHPVVLDAATDAKQDTKFMPKLKQEVNMEVKVNFISEESTRAAEEHARARKAAQEKQNALPSWHTQSTVDVPKVEDSPTSPTIPVPRINGVEPEEEDKKNLNIKQNSEMEAYLASLKAELARGAEAEEEDDDDEDGDDGFEDVDIGSAIPSGVGTPRSEISSSAPMSSLSAMNGKGKRKADRESEAGFLNVSTSDSLDNSPVKKIKLEESAVASAVSTPDDRDSDEDEEFEDAL</sequence>
<dbReference type="InterPro" id="IPR039997">
    <property type="entry name" value="TFE"/>
</dbReference>
<feature type="region of interest" description="Disordered" evidence="4">
    <location>
        <begin position="251"/>
        <end position="312"/>
    </location>
</feature>
<evidence type="ECO:0000259" key="5">
    <source>
        <dbReference type="PROSITE" id="PS51344"/>
    </source>
</evidence>
<dbReference type="PANTHER" id="PTHR13097:SF7">
    <property type="entry name" value="GENERAL TRANSCRIPTION FACTOR IIE SUBUNIT 1"/>
    <property type="match status" value="1"/>
</dbReference>
<dbReference type="PROSITE" id="PS51344">
    <property type="entry name" value="HTH_TFE_IIE"/>
    <property type="match status" value="1"/>
</dbReference>
<comment type="caution">
    <text evidence="6">The sequence shown here is derived from an EMBL/GenBank/DDBJ whole genome shotgun (WGS) entry which is preliminary data.</text>
</comment>
<dbReference type="InterPro" id="IPR002853">
    <property type="entry name" value="TFIIE_asu"/>
</dbReference>
<feature type="domain" description="HTH TFE/IIEalpha-type" evidence="5">
    <location>
        <begin position="4"/>
        <end position="94"/>
    </location>
</feature>
<protein>
    <recommendedName>
        <fullName evidence="5">HTH TFE/IIEalpha-type domain-containing protein</fullName>
    </recommendedName>
</protein>
<evidence type="ECO:0000256" key="3">
    <source>
        <dbReference type="ARBA" id="ARBA00023163"/>
    </source>
</evidence>
<accession>A0A8H3EN75</accession>
<organism evidence="6 7">
    <name type="scientific">Gomphillus americanus</name>
    <dbReference type="NCBI Taxonomy" id="1940652"/>
    <lineage>
        <taxon>Eukaryota</taxon>
        <taxon>Fungi</taxon>
        <taxon>Dikarya</taxon>
        <taxon>Ascomycota</taxon>
        <taxon>Pezizomycotina</taxon>
        <taxon>Lecanoromycetes</taxon>
        <taxon>OSLEUM clade</taxon>
        <taxon>Ostropomycetidae</taxon>
        <taxon>Ostropales</taxon>
        <taxon>Graphidaceae</taxon>
        <taxon>Gomphilloideae</taxon>
        <taxon>Gomphillus</taxon>
    </lineage>
</organism>
<dbReference type="SMART" id="SM00531">
    <property type="entry name" value="TFIIE"/>
    <property type="match status" value="1"/>
</dbReference>
<reference evidence="6" key="1">
    <citation type="submission" date="2021-03" db="EMBL/GenBank/DDBJ databases">
        <authorList>
            <person name="Tagirdzhanova G."/>
        </authorList>
    </citation>
    <scope>NUCLEOTIDE SEQUENCE</scope>
</reference>
<feature type="compositionally biased region" description="Polar residues" evidence="4">
    <location>
        <begin position="397"/>
        <end position="406"/>
    </location>
</feature>
<evidence type="ECO:0000256" key="1">
    <source>
        <dbReference type="ARBA" id="ARBA00008947"/>
    </source>
</evidence>